<dbReference type="SMART" id="SM00283">
    <property type="entry name" value="MA"/>
    <property type="match status" value="1"/>
</dbReference>
<dbReference type="PANTHER" id="PTHR43531">
    <property type="entry name" value="PROTEIN ICFG"/>
    <property type="match status" value="1"/>
</dbReference>
<dbReference type="EMBL" id="DSVL01000398">
    <property type="protein sequence ID" value="HFH30384.1"/>
    <property type="molecule type" value="Genomic_DNA"/>
</dbReference>
<dbReference type="GO" id="GO:0007165">
    <property type="term" value="P:signal transduction"/>
    <property type="evidence" value="ECO:0007669"/>
    <property type="project" value="UniProtKB-KW"/>
</dbReference>
<keyword evidence="6" id="KW-0472">Membrane</keyword>
<dbReference type="SUPFAM" id="SSF58104">
    <property type="entry name" value="Methyl-accepting chemotaxis protein (MCP) signaling domain"/>
    <property type="match status" value="1"/>
</dbReference>
<evidence type="ECO:0000313" key="8">
    <source>
        <dbReference type="EMBL" id="HFH30384.1"/>
    </source>
</evidence>
<dbReference type="InterPro" id="IPR024478">
    <property type="entry name" value="HlyB_4HB_MCP"/>
</dbReference>
<protein>
    <submittedName>
        <fullName evidence="8">Methyl-accepting chemotaxis protein</fullName>
    </submittedName>
</protein>
<organism evidence="8">
    <name type="scientific">Gracilinema caldarium</name>
    <dbReference type="NCBI Taxonomy" id="215591"/>
    <lineage>
        <taxon>Bacteria</taxon>
        <taxon>Pseudomonadati</taxon>
        <taxon>Spirochaetota</taxon>
        <taxon>Spirochaetia</taxon>
        <taxon>Spirochaetales</taxon>
        <taxon>Breznakiellaceae</taxon>
        <taxon>Gracilinema</taxon>
    </lineage>
</organism>
<sequence>MFNKLSLRIKILAGFMAAVFISIAIGVVGWYGLSVLSEGIKVLGKESIPSIINLEVVLVRQERIKSAIRTLCSPYLSKEELQRQFDNIEKARSEYASALDAYDKITRTSDEDKLYQDFRQKLDKSKAENNKIIEEAKRLLTLPEGAERNRLLETINNQALAGTNREAFDTMIAAQTKLIEYVKHYYGEEKVDNSIQTSNMMILIIQFALVLGVVLAIILALLITNSIMKPMNKATGDLNLSSNNLEGAANQIASASQELSSGASELASSVEEITSSMEELQSIIESNTKSVNEAELLMKETATAAATSSTRTDELLVMMQEINENSRKVVKVNKVIDDIAFQTSILALNAAVEAARAGEAGRGFAVVADQVKALAQKSAEASSETSELIETVVNNIEKGTERTQEVTNDVKKVSEAANKVNVLLDEINRAFKEQSKGANQVTKAISQVNTVVQQTAASSEETASAGEEMLAQVEQLREIVTVLNRITQGAQAAEKEAQSQAEHGSKNRTNGQHAKTLAGGKSLKNTIHDELAQAHQTNARLTGEKTGTDEIERISPEKVIPMDEFKGF</sequence>
<feature type="transmembrane region" description="Helical" evidence="6">
    <location>
        <begin position="12"/>
        <end position="33"/>
    </location>
</feature>
<dbReference type="Pfam" id="PF12729">
    <property type="entry name" value="4HB_MCP_1"/>
    <property type="match status" value="1"/>
</dbReference>
<feature type="domain" description="Methyl-accepting transducer" evidence="7">
    <location>
        <begin position="241"/>
        <end position="470"/>
    </location>
</feature>
<dbReference type="GO" id="GO:0005886">
    <property type="term" value="C:plasma membrane"/>
    <property type="evidence" value="ECO:0007669"/>
    <property type="project" value="TreeGrafter"/>
</dbReference>
<name>A0A7C3IIN2_9SPIR</name>
<accession>A0A7C3IIN2</accession>
<dbReference type="Pfam" id="PF00015">
    <property type="entry name" value="MCPsignal"/>
    <property type="match status" value="1"/>
</dbReference>
<keyword evidence="6" id="KW-1133">Transmembrane helix</keyword>
<evidence type="ECO:0000256" key="4">
    <source>
        <dbReference type="SAM" id="Coils"/>
    </source>
</evidence>
<evidence type="ECO:0000259" key="7">
    <source>
        <dbReference type="PROSITE" id="PS50111"/>
    </source>
</evidence>
<dbReference type="GO" id="GO:0006935">
    <property type="term" value="P:chemotaxis"/>
    <property type="evidence" value="ECO:0007669"/>
    <property type="project" value="UniProtKB-KW"/>
</dbReference>
<keyword evidence="6" id="KW-0812">Transmembrane</keyword>
<dbReference type="InterPro" id="IPR004089">
    <property type="entry name" value="MCPsignal_dom"/>
</dbReference>
<keyword evidence="4" id="KW-0175">Coiled coil</keyword>
<evidence type="ECO:0000256" key="1">
    <source>
        <dbReference type="ARBA" id="ARBA00022500"/>
    </source>
</evidence>
<gene>
    <name evidence="8" type="ORF">ENS59_12900</name>
</gene>
<dbReference type="AlphaFoldDB" id="A0A7C3IIN2"/>
<dbReference type="InterPro" id="IPR051310">
    <property type="entry name" value="MCP_chemotaxis"/>
</dbReference>
<evidence type="ECO:0000256" key="3">
    <source>
        <dbReference type="PROSITE-ProRule" id="PRU00284"/>
    </source>
</evidence>
<reference evidence="8" key="1">
    <citation type="journal article" date="2020" name="mSystems">
        <title>Genome- and Community-Level Interaction Insights into Carbon Utilization and Element Cycling Functions of Hydrothermarchaeota in Hydrothermal Sediment.</title>
        <authorList>
            <person name="Zhou Z."/>
            <person name="Liu Y."/>
            <person name="Xu W."/>
            <person name="Pan J."/>
            <person name="Luo Z.H."/>
            <person name="Li M."/>
        </authorList>
    </citation>
    <scope>NUCLEOTIDE SEQUENCE [LARGE SCALE GENOMIC DNA]</scope>
    <source>
        <strain evidence="8">SpSt-503</strain>
    </source>
</reference>
<evidence type="ECO:0000256" key="2">
    <source>
        <dbReference type="ARBA" id="ARBA00029447"/>
    </source>
</evidence>
<dbReference type="PANTHER" id="PTHR43531:SF11">
    <property type="entry name" value="METHYL-ACCEPTING CHEMOTAXIS PROTEIN 3"/>
    <property type="match status" value="1"/>
</dbReference>
<dbReference type="GO" id="GO:0004888">
    <property type="term" value="F:transmembrane signaling receptor activity"/>
    <property type="evidence" value="ECO:0007669"/>
    <property type="project" value="TreeGrafter"/>
</dbReference>
<feature type="coiled-coil region" evidence="4">
    <location>
        <begin position="78"/>
        <end position="135"/>
    </location>
</feature>
<dbReference type="Gene3D" id="1.10.287.950">
    <property type="entry name" value="Methyl-accepting chemotaxis protein"/>
    <property type="match status" value="1"/>
</dbReference>
<evidence type="ECO:0000256" key="6">
    <source>
        <dbReference type="SAM" id="Phobius"/>
    </source>
</evidence>
<comment type="caution">
    <text evidence="8">The sequence shown here is derived from an EMBL/GenBank/DDBJ whole genome shotgun (WGS) entry which is preliminary data.</text>
</comment>
<comment type="similarity">
    <text evidence="2">Belongs to the methyl-accepting chemotaxis (MCP) protein family.</text>
</comment>
<feature type="transmembrane region" description="Helical" evidence="6">
    <location>
        <begin position="200"/>
        <end position="223"/>
    </location>
</feature>
<dbReference type="PROSITE" id="PS50111">
    <property type="entry name" value="CHEMOTAXIS_TRANSDUC_2"/>
    <property type="match status" value="1"/>
</dbReference>
<evidence type="ECO:0000256" key="5">
    <source>
        <dbReference type="SAM" id="MobiDB-lite"/>
    </source>
</evidence>
<keyword evidence="3" id="KW-0807">Transducer</keyword>
<proteinExistence type="inferred from homology"/>
<keyword evidence="1" id="KW-0145">Chemotaxis</keyword>
<feature type="region of interest" description="Disordered" evidence="5">
    <location>
        <begin position="491"/>
        <end position="515"/>
    </location>
</feature>